<protein>
    <submittedName>
        <fullName evidence="6">Adenosylmethionine-8-amino-7-oxononanoate aminotransferase</fullName>
    </submittedName>
</protein>
<keyword evidence="3 6" id="KW-0808">Transferase</keyword>
<dbReference type="Pfam" id="PF00202">
    <property type="entry name" value="Aminotran_3"/>
    <property type="match status" value="1"/>
</dbReference>
<dbReference type="CDD" id="cd00610">
    <property type="entry name" value="OAT_like"/>
    <property type="match status" value="1"/>
</dbReference>
<dbReference type="SUPFAM" id="SSF53383">
    <property type="entry name" value="PLP-dependent transferases"/>
    <property type="match status" value="1"/>
</dbReference>
<reference evidence="7" key="1">
    <citation type="submission" date="2017-04" db="EMBL/GenBank/DDBJ databases">
        <authorList>
            <person name="Varghese N."/>
            <person name="Submissions S."/>
        </authorList>
    </citation>
    <scope>NUCLEOTIDE SEQUENCE [LARGE SCALE GENOMIC DNA]</scope>
    <source>
        <strain evidence="7">DSM 9293</strain>
    </source>
</reference>
<dbReference type="NCBIfam" id="NF005812">
    <property type="entry name" value="PRK07678.1"/>
    <property type="match status" value="1"/>
</dbReference>
<evidence type="ECO:0000256" key="1">
    <source>
        <dbReference type="ARBA" id="ARBA00008954"/>
    </source>
</evidence>
<evidence type="ECO:0000313" key="6">
    <source>
        <dbReference type="EMBL" id="SMC04942.1"/>
    </source>
</evidence>
<dbReference type="AlphaFoldDB" id="A0A1W1WFG0"/>
<name>A0A1W1WFG0_SULTA</name>
<dbReference type="PANTHER" id="PTHR43094:SF1">
    <property type="entry name" value="AMINOTRANSFERASE CLASS-III"/>
    <property type="match status" value="1"/>
</dbReference>
<dbReference type="RefSeq" id="WP_084661418.1">
    <property type="nucleotide sequence ID" value="NZ_FWWY01000001.1"/>
</dbReference>
<evidence type="ECO:0000256" key="2">
    <source>
        <dbReference type="ARBA" id="ARBA00022576"/>
    </source>
</evidence>
<dbReference type="InterPro" id="IPR005814">
    <property type="entry name" value="Aminotrans_3"/>
</dbReference>
<keyword evidence="4 5" id="KW-0663">Pyridoxal phosphate</keyword>
<evidence type="ECO:0000256" key="5">
    <source>
        <dbReference type="RuleBase" id="RU003560"/>
    </source>
</evidence>
<dbReference type="InterPro" id="IPR015422">
    <property type="entry name" value="PyrdxlP-dep_Trfase_small"/>
</dbReference>
<keyword evidence="2 6" id="KW-0032">Aminotransferase</keyword>
<dbReference type="EMBL" id="FWWY01000001">
    <property type="protein sequence ID" value="SMC04942.1"/>
    <property type="molecule type" value="Genomic_DNA"/>
</dbReference>
<dbReference type="FunFam" id="3.40.640.10:FF:000014">
    <property type="entry name" value="Adenosylmethionine-8-amino-7-oxononanoate aminotransferase, probable"/>
    <property type="match status" value="1"/>
</dbReference>
<dbReference type="InterPro" id="IPR015424">
    <property type="entry name" value="PyrdxlP-dep_Trfase"/>
</dbReference>
<dbReference type="STRING" id="28034.BFX07_02295"/>
<dbReference type="GO" id="GO:0030170">
    <property type="term" value="F:pyridoxal phosphate binding"/>
    <property type="evidence" value="ECO:0007669"/>
    <property type="project" value="InterPro"/>
</dbReference>
<dbReference type="OrthoDB" id="9807885at2"/>
<gene>
    <name evidence="6" type="ORF">SAMN00768000_1934</name>
</gene>
<dbReference type="Proteomes" id="UP000192660">
    <property type="component" value="Unassembled WGS sequence"/>
</dbReference>
<dbReference type="PANTHER" id="PTHR43094">
    <property type="entry name" value="AMINOTRANSFERASE"/>
    <property type="match status" value="1"/>
</dbReference>
<dbReference type="InterPro" id="IPR015421">
    <property type="entry name" value="PyrdxlP-dep_Trfase_major"/>
</dbReference>
<dbReference type="GO" id="GO:0008483">
    <property type="term" value="F:transaminase activity"/>
    <property type="evidence" value="ECO:0007669"/>
    <property type="project" value="UniProtKB-KW"/>
</dbReference>
<keyword evidence="7" id="KW-1185">Reference proteome</keyword>
<dbReference type="InterPro" id="IPR049704">
    <property type="entry name" value="Aminotrans_3_PPA_site"/>
</dbReference>
<dbReference type="PROSITE" id="PS00600">
    <property type="entry name" value="AA_TRANSFER_CLASS_3"/>
    <property type="match status" value="1"/>
</dbReference>
<evidence type="ECO:0000256" key="4">
    <source>
        <dbReference type="ARBA" id="ARBA00022898"/>
    </source>
</evidence>
<organism evidence="6 7">
    <name type="scientific">Sulfobacillus thermosulfidooxidans (strain DSM 9293 / VKM B-1269 / AT-1)</name>
    <dbReference type="NCBI Taxonomy" id="929705"/>
    <lineage>
        <taxon>Bacteria</taxon>
        <taxon>Bacillati</taxon>
        <taxon>Bacillota</taxon>
        <taxon>Clostridia</taxon>
        <taxon>Eubacteriales</taxon>
        <taxon>Clostridiales Family XVII. Incertae Sedis</taxon>
        <taxon>Sulfobacillus</taxon>
    </lineage>
</organism>
<evidence type="ECO:0000313" key="7">
    <source>
        <dbReference type="Proteomes" id="UP000192660"/>
    </source>
</evidence>
<sequence length="461" mass="50940">MDGFDSESLYEQDRLHVWHPLTQHQDYSHNHPLIITHGLESTVYDINGQSYLDAAAGLWCVNVGYGRQQLIDAALRQMQQLAYYPLTQSHPAAIELATRLASYIPSTPHIYFSNSGSEANETAFKMVRQYWQQQGFPHKTKIISRFRGYHGSTLGALSATGQPERKRNYGPMAPDFMQVSAPYCYRCPFHMQYPSCQIQCAEDFERRIQIEGADTVAAIIVEPIIAGGGVLIPPPGYFSRLAHIAKDYNVKLIVDEVVTGFGRTGSLFGHELYNIKPDIVTMAKGLASGYMPIGATAVSDEIFHTFLGATDSGRHLRQVNTFGGHPVACAAAIANLNIIEEDQLVKQAQSKGEYLKQLLVDQLQNVPWVGDIRVQGLLAGIEIVTEPETKTPASDAFMRLLGRHLIKQGILAGKATDVETWHNNILIIAPPLVIHGDELEQIVTGVAHTIRQVGQAPPIHV</sequence>
<dbReference type="Gene3D" id="3.90.1150.10">
    <property type="entry name" value="Aspartate Aminotransferase, domain 1"/>
    <property type="match status" value="1"/>
</dbReference>
<proteinExistence type="inferred from homology"/>
<accession>A0A1W1WFG0</accession>
<evidence type="ECO:0000256" key="3">
    <source>
        <dbReference type="ARBA" id="ARBA00022679"/>
    </source>
</evidence>
<comment type="similarity">
    <text evidence="1 5">Belongs to the class-III pyridoxal-phosphate-dependent aminotransferase family.</text>
</comment>
<dbReference type="Gene3D" id="3.40.640.10">
    <property type="entry name" value="Type I PLP-dependent aspartate aminotransferase-like (Major domain)"/>
    <property type="match status" value="1"/>
</dbReference>